<dbReference type="Pfam" id="PF03330">
    <property type="entry name" value="DPBB_1"/>
    <property type="match status" value="1"/>
</dbReference>
<dbReference type="InterPro" id="IPR036908">
    <property type="entry name" value="RlpA-like_sf"/>
</dbReference>
<dbReference type="InterPro" id="IPR051477">
    <property type="entry name" value="Expansin_CellWall"/>
</dbReference>
<accession>A0ABW5GH57</accession>
<protein>
    <submittedName>
        <fullName evidence="4">Cysteine/serine endopeptidase inhibitor</fullName>
    </submittedName>
</protein>
<dbReference type="InterPro" id="IPR048197">
    <property type="entry name" value="Papain_inhib"/>
</dbReference>
<dbReference type="EMBL" id="JBHUKU010000007">
    <property type="protein sequence ID" value="MFD2459864.1"/>
    <property type="molecule type" value="Genomic_DNA"/>
</dbReference>
<dbReference type="SUPFAM" id="SSF50685">
    <property type="entry name" value="Barwin-like endoglucanases"/>
    <property type="match status" value="1"/>
</dbReference>
<keyword evidence="5" id="KW-1185">Reference proteome</keyword>
<evidence type="ECO:0000313" key="5">
    <source>
        <dbReference type="Proteomes" id="UP001597419"/>
    </source>
</evidence>
<proteinExistence type="predicted"/>
<dbReference type="CDD" id="cd22273">
    <property type="entry name" value="DPBB_SPI-like"/>
    <property type="match status" value="1"/>
</dbReference>
<name>A0ABW5GH57_9PSEU</name>
<dbReference type="Proteomes" id="UP001597419">
    <property type="component" value="Unassembled WGS sequence"/>
</dbReference>
<feature type="signal peptide" evidence="2">
    <location>
        <begin position="1"/>
        <end position="27"/>
    </location>
</feature>
<dbReference type="RefSeq" id="WP_345402928.1">
    <property type="nucleotide sequence ID" value="NZ_BAABHG010000014.1"/>
</dbReference>
<dbReference type="NCBIfam" id="NF041659">
    <property type="entry name" value="Papain_Inhib"/>
    <property type="match status" value="1"/>
</dbReference>
<feature type="chain" id="PRO_5046519476" evidence="2">
    <location>
        <begin position="28"/>
        <end position="132"/>
    </location>
</feature>
<gene>
    <name evidence="4" type="ORF">ACFSYJ_14710</name>
</gene>
<evidence type="ECO:0000256" key="1">
    <source>
        <dbReference type="ARBA" id="ARBA00022729"/>
    </source>
</evidence>
<sequence length="132" mass="13907">MLKLRNALGVAACAATLPFLVAGTADAAPREAVNGRATYYTDAGFGACGTRINASTELLVAAPAGLFTSPNPNNDPLCRKSIRVRYNGRTITVPIKDKCPSCDNSKIDLSLPAFRQLADPNVGIISVSWDIV</sequence>
<organism evidence="4 5">
    <name type="scientific">Amycolatopsis samaneae</name>
    <dbReference type="NCBI Taxonomy" id="664691"/>
    <lineage>
        <taxon>Bacteria</taxon>
        <taxon>Bacillati</taxon>
        <taxon>Actinomycetota</taxon>
        <taxon>Actinomycetes</taxon>
        <taxon>Pseudonocardiales</taxon>
        <taxon>Pseudonocardiaceae</taxon>
        <taxon>Amycolatopsis</taxon>
    </lineage>
</organism>
<dbReference type="InterPro" id="IPR009009">
    <property type="entry name" value="RlpA-like_DPBB"/>
</dbReference>
<comment type="caution">
    <text evidence="4">The sequence shown here is derived from an EMBL/GenBank/DDBJ whole genome shotgun (WGS) entry which is preliminary data.</text>
</comment>
<dbReference type="PANTHER" id="PTHR31836:SF28">
    <property type="entry name" value="SRCR DOMAIN-CONTAINING PROTEIN-RELATED"/>
    <property type="match status" value="1"/>
</dbReference>
<dbReference type="PANTHER" id="PTHR31836">
    <property type="match status" value="1"/>
</dbReference>
<feature type="domain" description="RlpA-like protein double-psi beta-barrel" evidence="3">
    <location>
        <begin position="33"/>
        <end position="128"/>
    </location>
</feature>
<reference evidence="5" key="1">
    <citation type="journal article" date="2019" name="Int. J. Syst. Evol. Microbiol.">
        <title>The Global Catalogue of Microorganisms (GCM) 10K type strain sequencing project: providing services to taxonomists for standard genome sequencing and annotation.</title>
        <authorList>
            <consortium name="The Broad Institute Genomics Platform"/>
            <consortium name="The Broad Institute Genome Sequencing Center for Infectious Disease"/>
            <person name="Wu L."/>
            <person name="Ma J."/>
        </authorList>
    </citation>
    <scope>NUCLEOTIDE SEQUENCE [LARGE SCALE GENOMIC DNA]</scope>
    <source>
        <strain evidence="5">CGMCC 4.7643</strain>
    </source>
</reference>
<keyword evidence="1 2" id="KW-0732">Signal</keyword>
<evidence type="ECO:0000256" key="2">
    <source>
        <dbReference type="SAM" id="SignalP"/>
    </source>
</evidence>
<dbReference type="Gene3D" id="2.40.40.10">
    <property type="entry name" value="RlpA-like domain"/>
    <property type="match status" value="1"/>
</dbReference>
<evidence type="ECO:0000313" key="4">
    <source>
        <dbReference type="EMBL" id="MFD2459864.1"/>
    </source>
</evidence>
<evidence type="ECO:0000259" key="3">
    <source>
        <dbReference type="Pfam" id="PF03330"/>
    </source>
</evidence>